<comment type="subunit">
    <text evidence="5">Component of the eukaryotic translation initiation factor 3 (eIF-3) complex.</text>
</comment>
<feature type="region of interest" description="Disordered" evidence="7">
    <location>
        <begin position="155"/>
        <end position="210"/>
    </location>
</feature>
<dbReference type="GO" id="GO:0005852">
    <property type="term" value="C:eukaryotic translation initiation factor 3 complex"/>
    <property type="evidence" value="ECO:0007669"/>
    <property type="project" value="UniProtKB-UniRule"/>
</dbReference>
<feature type="domain" description="RRM" evidence="8">
    <location>
        <begin position="209"/>
        <end position="300"/>
    </location>
</feature>
<dbReference type="GO" id="GO:0003723">
    <property type="term" value="F:RNA binding"/>
    <property type="evidence" value="ECO:0007669"/>
    <property type="project" value="UniProtKB-UniRule"/>
</dbReference>
<dbReference type="InParanoid" id="G7E035"/>
<dbReference type="InterPro" id="IPR034240">
    <property type="entry name" value="eIF3G_RRM"/>
</dbReference>
<dbReference type="PROSITE" id="PS50102">
    <property type="entry name" value="RRM"/>
    <property type="match status" value="1"/>
</dbReference>
<dbReference type="Proteomes" id="UP000009131">
    <property type="component" value="Unassembled WGS sequence"/>
</dbReference>
<dbReference type="AlphaFoldDB" id="G7E035"/>
<comment type="similarity">
    <text evidence="5">Belongs to the eIF-3 subunit G family.</text>
</comment>
<keyword evidence="4 5" id="KW-0648">Protein biosynthesis</keyword>
<evidence type="ECO:0000256" key="3">
    <source>
        <dbReference type="ARBA" id="ARBA00022884"/>
    </source>
</evidence>
<dbReference type="SMART" id="SM00360">
    <property type="entry name" value="RRM"/>
    <property type="match status" value="1"/>
</dbReference>
<keyword evidence="10" id="KW-1185">Reference proteome</keyword>
<dbReference type="GO" id="GO:0033290">
    <property type="term" value="C:eukaryotic 48S preinitiation complex"/>
    <property type="evidence" value="ECO:0007669"/>
    <property type="project" value="UniProtKB-UniRule"/>
</dbReference>
<evidence type="ECO:0000256" key="6">
    <source>
        <dbReference type="PROSITE-ProRule" id="PRU00176"/>
    </source>
</evidence>
<dbReference type="eggNOG" id="KOG0122">
    <property type="taxonomic scope" value="Eukaryota"/>
</dbReference>
<dbReference type="Gene3D" id="3.30.70.330">
    <property type="match status" value="1"/>
</dbReference>
<gene>
    <name evidence="9" type="primary">Mo02859</name>
    <name evidence="5" type="synonym">TIF35</name>
    <name evidence="9" type="ORF">E5Q_02859</name>
</gene>
<dbReference type="Pfam" id="PF12353">
    <property type="entry name" value="eIF3g"/>
    <property type="match status" value="1"/>
</dbReference>
<evidence type="ECO:0000256" key="2">
    <source>
        <dbReference type="ARBA" id="ARBA00022540"/>
    </source>
</evidence>
<sequence length="300" mass="32584">MAPGPVDAPVKSWADDGEDEAITLPEIQTTVGPDGVTTVVEYKINEDGKKVKVTRRIKRTLVKTQVNHAVAERKAWPKFGKEKGAKPGPHAATTTITEAIRIKLQPGGLKPPVDDEEERIAAQKAQLAQKRITCRLCQGEHFTSRCPYKDTLGGLPGVGGDGEDDTGVADEGPGSTSKDGKYIPPSMRAGAANRVGESMNGPRNRDDMPTLRVTNLSEDATEDDLWELFGSAVRGIGKIHRIYVGMDQETGLCKGFAFVSFEERSTAEKAMAKINGLPYAHLILSCAFSVPRENRDTERR</sequence>
<name>G7E035_MIXOS</name>
<evidence type="ECO:0000313" key="9">
    <source>
        <dbReference type="EMBL" id="GAA96195.1"/>
    </source>
</evidence>
<comment type="function">
    <text evidence="5">RNA-binding component of the eukaryotic translation initiation factor 3 (eIF-3) complex, which is involved in protein synthesis of a specialized repertoire of mRNAs and, together with other initiation factors, stimulates binding of mRNA and methionyl-tRNAi to the 40S ribosome. The eIF-3 complex specifically targets and initiates translation of a subset of mRNAs involved in cell proliferation. This subunit can bind 18S rRNA.</text>
</comment>
<keyword evidence="1 5" id="KW-0963">Cytoplasm</keyword>
<dbReference type="PIRSF" id="PIRSF037949">
    <property type="entry name" value="Transl_init_eIF-3_RNA-bind"/>
    <property type="match status" value="1"/>
</dbReference>
<dbReference type="EMBL" id="BABT02000076">
    <property type="protein sequence ID" value="GAA96195.1"/>
    <property type="molecule type" value="Genomic_DNA"/>
</dbReference>
<evidence type="ECO:0000256" key="5">
    <source>
        <dbReference type="HAMAP-Rule" id="MF_03006"/>
    </source>
</evidence>
<evidence type="ECO:0000256" key="7">
    <source>
        <dbReference type="SAM" id="MobiDB-lite"/>
    </source>
</evidence>
<dbReference type="CDD" id="cd12408">
    <property type="entry name" value="RRM_eIF3G_like"/>
    <property type="match status" value="1"/>
</dbReference>
<dbReference type="FunCoup" id="G7E035">
    <property type="interactions" value="525"/>
</dbReference>
<dbReference type="SUPFAM" id="SSF54928">
    <property type="entry name" value="RNA-binding domain, RBD"/>
    <property type="match status" value="1"/>
</dbReference>
<dbReference type="HOGENOM" id="CLU_034595_0_0_1"/>
<dbReference type="InterPro" id="IPR017334">
    <property type="entry name" value="eIF3_g"/>
</dbReference>
<dbReference type="InterPro" id="IPR035979">
    <property type="entry name" value="RBD_domain_sf"/>
</dbReference>
<reference evidence="9 10" key="1">
    <citation type="journal article" date="2011" name="J. Gen. Appl. Microbiol.">
        <title>Draft genome sequencing of the enigmatic basidiomycete Mixia osmundae.</title>
        <authorList>
            <person name="Nishida H."/>
            <person name="Nagatsuka Y."/>
            <person name="Sugiyama J."/>
        </authorList>
    </citation>
    <scope>NUCLEOTIDE SEQUENCE [LARGE SCALE GENOMIC DNA]</scope>
    <source>
        <strain evidence="10">CBS 9802 / IAM 14324 / JCM 22182 / KY 12970</strain>
    </source>
</reference>
<dbReference type="OrthoDB" id="639027at2759"/>
<dbReference type="OMA" id="ICQGDHF"/>
<accession>G7E035</accession>
<dbReference type="Pfam" id="PF00076">
    <property type="entry name" value="RRM_1"/>
    <property type="match status" value="1"/>
</dbReference>
<protein>
    <recommendedName>
        <fullName evidence="5">Eukaryotic translation initiation factor 3 subunit G</fullName>
        <shortName evidence="5">eIF3g</shortName>
    </recommendedName>
    <alternativeName>
        <fullName evidence="5">Eukaryotic translation initiation factor 3 RNA-binding subunit</fullName>
        <shortName evidence="5">eIF-3 RNA-binding subunit</shortName>
    </alternativeName>
    <alternativeName>
        <fullName evidence="5">Translation initiation factor eIF3 p33 subunit homolog</fullName>
        <shortName evidence="5">eIF3 p33 homolog</shortName>
    </alternativeName>
</protein>
<comment type="caution">
    <text evidence="9">The sequence shown here is derived from an EMBL/GenBank/DDBJ whole genome shotgun (WGS) entry which is preliminary data.</text>
</comment>
<dbReference type="InterPro" id="IPR000504">
    <property type="entry name" value="RRM_dom"/>
</dbReference>
<dbReference type="GO" id="GO:0016282">
    <property type="term" value="C:eukaryotic 43S preinitiation complex"/>
    <property type="evidence" value="ECO:0007669"/>
    <property type="project" value="UniProtKB-UniRule"/>
</dbReference>
<dbReference type="PANTHER" id="PTHR10352">
    <property type="entry name" value="EUKARYOTIC TRANSLATION INITIATION FACTOR 3 SUBUNIT G"/>
    <property type="match status" value="1"/>
</dbReference>
<keyword evidence="2 5" id="KW-0396">Initiation factor</keyword>
<evidence type="ECO:0000313" key="10">
    <source>
        <dbReference type="Proteomes" id="UP000009131"/>
    </source>
</evidence>
<dbReference type="GO" id="GO:0003743">
    <property type="term" value="F:translation initiation factor activity"/>
    <property type="evidence" value="ECO:0007669"/>
    <property type="project" value="UniProtKB-UniRule"/>
</dbReference>
<dbReference type="RefSeq" id="XP_014570814.1">
    <property type="nucleotide sequence ID" value="XM_014715328.1"/>
</dbReference>
<dbReference type="GO" id="GO:0001732">
    <property type="term" value="P:formation of cytoplasmic translation initiation complex"/>
    <property type="evidence" value="ECO:0007669"/>
    <property type="project" value="UniProtKB-UniRule"/>
</dbReference>
<evidence type="ECO:0000259" key="8">
    <source>
        <dbReference type="PROSITE" id="PS50102"/>
    </source>
</evidence>
<dbReference type="STRING" id="764103.G7E035"/>
<keyword evidence="3 6" id="KW-0694">RNA-binding</keyword>
<reference evidence="9 10" key="2">
    <citation type="journal article" date="2012" name="Open Biol.">
        <title>Characteristics of nucleosomes and linker DNA regions on the genome of the basidiomycete Mixia osmundae revealed by mono- and dinucleosome mapping.</title>
        <authorList>
            <person name="Nishida H."/>
            <person name="Kondo S."/>
            <person name="Matsumoto T."/>
            <person name="Suzuki Y."/>
            <person name="Yoshikawa H."/>
            <person name="Taylor T.D."/>
            <person name="Sugiyama J."/>
        </authorList>
    </citation>
    <scope>NUCLEOTIDE SEQUENCE [LARGE SCALE GENOMIC DNA]</scope>
    <source>
        <strain evidence="10">CBS 9802 / IAM 14324 / JCM 22182 / KY 12970</strain>
    </source>
</reference>
<dbReference type="InterPro" id="IPR024675">
    <property type="entry name" value="eIF3g_N"/>
</dbReference>
<evidence type="ECO:0000256" key="1">
    <source>
        <dbReference type="ARBA" id="ARBA00022490"/>
    </source>
</evidence>
<proteinExistence type="inferred from homology"/>
<dbReference type="HAMAP" id="MF_03006">
    <property type="entry name" value="eIF3g"/>
    <property type="match status" value="1"/>
</dbReference>
<evidence type="ECO:0000256" key="4">
    <source>
        <dbReference type="ARBA" id="ARBA00022917"/>
    </source>
</evidence>
<dbReference type="InterPro" id="IPR012677">
    <property type="entry name" value="Nucleotide-bd_a/b_plait_sf"/>
</dbReference>
<organism evidence="9 10">
    <name type="scientific">Mixia osmundae (strain CBS 9802 / IAM 14324 / JCM 22182 / KY 12970)</name>
    <dbReference type="NCBI Taxonomy" id="764103"/>
    <lineage>
        <taxon>Eukaryota</taxon>
        <taxon>Fungi</taxon>
        <taxon>Dikarya</taxon>
        <taxon>Basidiomycota</taxon>
        <taxon>Pucciniomycotina</taxon>
        <taxon>Mixiomycetes</taxon>
        <taxon>Mixiales</taxon>
        <taxon>Mixiaceae</taxon>
        <taxon>Mixia</taxon>
    </lineage>
</organism>
<comment type="subcellular location">
    <subcellularLocation>
        <location evidence="5">Cytoplasm</location>
    </subcellularLocation>
</comment>
<dbReference type="CDD" id="cd12933">
    <property type="entry name" value="eIF3G"/>
    <property type="match status" value="1"/>
</dbReference>